<keyword evidence="4" id="KW-0418">Kinase</keyword>
<keyword evidence="2" id="KW-0812">Transmembrane</keyword>
<protein>
    <submittedName>
        <fullName evidence="4">Protein kinase</fullName>
    </submittedName>
</protein>
<feature type="transmembrane region" description="Helical" evidence="2">
    <location>
        <begin position="449"/>
        <end position="471"/>
    </location>
</feature>
<feature type="region of interest" description="Disordered" evidence="1">
    <location>
        <begin position="480"/>
        <end position="528"/>
    </location>
</feature>
<reference evidence="4 5" key="1">
    <citation type="submission" date="2020-12" db="EMBL/GenBank/DDBJ databases">
        <title>FDA dAtabase for Regulatory Grade micrObial Sequences (FDA-ARGOS): Supporting development and validation of Infectious Disease Dx tests.</title>
        <authorList>
            <person name="Sproer C."/>
            <person name="Gronow S."/>
            <person name="Severitt S."/>
            <person name="Schroder I."/>
            <person name="Tallon L."/>
            <person name="Sadzewicz L."/>
            <person name="Zhao X."/>
            <person name="Boylan J."/>
            <person name="Ott S."/>
            <person name="Bowen H."/>
            <person name="Vavikolanu K."/>
            <person name="Mehta A."/>
            <person name="Aluvathingal J."/>
            <person name="Nadendla S."/>
            <person name="Lowell S."/>
            <person name="Myers T."/>
            <person name="Yan Y."/>
            <person name="Sichtig H."/>
        </authorList>
    </citation>
    <scope>NUCLEOTIDE SEQUENCE [LARGE SCALE GENOMIC DNA]</scope>
    <source>
        <strain evidence="4 5">FDAARGOS_864</strain>
    </source>
</reference>
<organism evidence="4 5">
    <name type="scientific">Rothia kristinae</name>
    <dbReference type="NCBI Taxonomy" id="37923"/>
    <lineage>
        <taxon>Bacteria</taxon>
        <taxon>Bacillati</taxon>
        <taxon>Actinomycetota</taxon>
        <taxon>Actinomycetes</taxon>
        <taxon>Micrococcales</taxon>
        <taxon>Micrococcaceae</taxon>
        <taxon>Rothia</taxon>
    </lineage>
</organism>
<dbReference type="Proteomes" id="UP000594975">
    <property type="component" value="Chromosome"/>
</dbReference>
<dbReference type="KEGG" id="rkr:I6G21_08245"/>
<feature type="compositionally biased region" description="Gly residues" evidence="1">
    <location>
        <begin position="494"/>
        <end position="503"/>
    </location>
</feature>
<evidence type="ECO:0000259" key="3">
    <source>
        <dbReference type="PROSITE" id="PS50011"/>
    </source>
</evidence>
<feature type="region of interest" description="Disordered" evidence="1">
    <location>
        <begin position="376"/>
        <end position="440"/>
    </location>
</feature>
<accession>A0A7T3CFL1</accession>
<feature type="compositionally biased region" description="Pro residues" evidence="1">
    <location>
        <begin position="27"/>
        <end position="38"/>
    </location>
</feature>
<dbReference type="GeneID" id="61263377"/>
<dbReference type="SUPFAM" id="SSF56112">
    <property type="entry name" value="Protein kinase-like (PK-like)"/>
    <property type="match status" value="1"/>
</dbReference>
<dbReference type="Gene3D" id="1.10.510.10">
    <property type="entry name" value="Transferase(Phosphotransferase) domain 1"/>
    <property type="match status" value="2"/>
</dbReference>
<dbReference type="GO" id="GO:0005524">
    <property type="term" value="F:ATP binding"/>
    <property type="evidence" value="ECO:0007669"/>
    <property type="project" value="InterPro"/>
</dbReference>
<evidence type="ECO:0000256" key="1">
    <source>
        <dbReference type="SAM" id="MobiDB-lite"/>
    </source>
</evidence>
<feature type="region of interest" description="Disordered" evidence="1">
    <location>
        <begin position="1"/>
        <end position="88"/>
    </location>
</feature>
<proteinExistence type="predicted"/>
<feature type="compositionally biased region" description="Low complexity" evidence="1">
    <location>
        <begin position="39"/>
        <end position="57"/>
    </location>
</feature>
<dbReference type="RefSeq" id="WP_129357593.1">
    <property type="nucleotide sequence ID" value="NZ_CP065738.1"/>
</dbReference>
<dbReference type="PANTHER" id="PTHR44329">
    <property type="entry name" value="SERINE/THREONINE-PROTEIN KINASE TNNI3K-RELATED"/>
    <property type="match status" value="1"/>
</dbReference>
<keyword evidence="2" id="KW-1133">Transmembrane helix</keyword>
<evidence type="ECO:0000256" key="2">
    <source>
        <dbReference type="SAM" id="Phobius"/>
    </source>
</evidence>
<dbReference type="EMBL" id="CP065738">
    <property type="protein sequence ID" value="QPT53258.1"/>
    <property type="molecule type" value="Genomic_DNA"/>
</dbReference>
<feature type="compositionally biased region" description="Basic and acidic residues" evidence="1">
    <location>
        <begin position="622"/>
        <end position="636"/>
    </location>
</feature>
<dbReference type="Pfam" id="PF07714">
    <property type="entry name" value="PK_Tyr_Ser-Thr"/>
    <property type="match status" value="1"/>
</dbReference>
<keyword evidence="2" id="KW-0472">Membrane</keyword>
<feature type="compositionally biased region" description="Basic and acidic residues" evidence="1">
    <location>
        <begin position="376"/>
        <end position="385"/>
    </location>
</feature>
<dbReference type="InterPro" id="IPR001245">
    <property type="entry name" value="Ser-Thr/Tyr_kinase_cat_dom"/>
</dbReference>
<keyword evidence="4" id="KW-0808">Transferase</keyword>
<evidence type="ECO:0000313" key="5">
    <source>
        <dbReference type="Proteomes" id="UP000594975"/>
    </source>
</evidence>
<dbReference type="InterPro" id="IPR051681">
    <property type="entry name" value="Ser/Thr_Kinases-Pseudokinases"/>
</dbReference>
<dbReference type="SMART" id="SM00220">
    <property type="entry name" value="S_TKc"/>
    <property type="match status" value="1"/>
</dbReference>
<dbReference type="InterPro" id="IPR011009">
    <property type="entry name" value="Kinase-like_dom_sf"/>
</dbReference>
<feature type="compositionally biased region" description="Basic residues" evidence="1">
    <location>
        <begin position="422"/>
        <end position="434"/>
    </location>
</feature>
<gene>
    <name evidence="4" type="ORF">I6G21_08245</name>
</gene>
<name>A0A7T3CFL1_9MICC</name>
<sequence length="657" mass="69875">MRPQDSDATPSARRLRALLDPSAGPGHPEPPPPTPQAPAVPQASSAAASPARESSGPRGPVLPEVQAPGAPPPEDDPEPGESAGRGGDYELVTRLRREESSVLWYARCTAEGDDPAAPDPRTRIGEAAAARGPVRALERGYLDAARRRLARERMVRVYLPPEGAAAQEQLIRSATRWAEQVSARAPGLRHPHLLHVYGADAADPLSPLLISEFPEGGGLAEVLAARERISPAECAGVVAHLCRALSWLHAQDLVHGGLDAGAVFFTRSSQTLLRPPLPDPWREAEEGLEPAEDVWALAELAWLMLTGRPPGPEAQRAPLPLMCPGIGSQVVAVLEEALDPDPQRRPRVQEIVQVFRGALQAEPVDLHASVREEFAGRLPRQREGHPGGAGPRRAGPGSGEQVEEAEQSRDRLVYDVEDPGTRKLRRTGRSRRRSAAALRLSAPARRRRALVLGAAGLLGLSALAVGGGLLLRDGQEQVQPLAQASAETADPASTGGGSEGGSGASEHAVSSAEPRRSAEGESPAAAEDPAAALGGLLAARDEALRSRDAALLARYAVPDQELATQDAQLIRRLQETDTDWSGLRSTVQDPEPISRSGSEAIVRTTLRVQGYRTQEPAQAGEGRARGDKDGAEPDEQRIEVRLRAESGAWRIESVRVL</sequence>
<dbReference type="GO" id="GO:0004674">
    <property type="term" value="F:protein serine/threonine kinase activity"/>
    <property type="evidence" value="ECO:0007669"/>
    <property type="project" value="TreeGrafter"/>
</dbReference>
<dbReference type="InterPro" id="IPR000719">
    <property type="entry name" value="Prot_kinase_dom"/>
</dbReference>
<evidence type="ECO:0000313" key="4">
    <source>
        <dbReference type="EMBL" id="QPT53258.1"/>
    </source>
</evidence>
<feature type="region of interest" description="Disordered" evidence="1">
    <location>
        <begin position="610"/>
        <end position="636"/>
    </location>
</feature>
<dbReference type="PROSITE" id="PS50011">
    <property type="entry name" value="PROTEIN_KINASE_DOM"/>
    <property type="match status" value="1"/>
</dbReference>
<feature type="domain" description="Protein kinase" evidence="3">
    <location>
        <begin position="89"/>
        <end position="370"/>
    </location>
</feature>
<dbReference type="AlphaFoldDB" id="A0A7T3CFL1"/>